<dbReference type="PROSITE" id="PS52029">
    <property type="entry name" value="LD_TPASE"/>
    <property type="match status" value="1"/>
</dbReference>
<proteinExistence type="predicted"/>
<feature type="signal peptide" evidence="2">
    <location>
        <begin position="1"/>
        <end position="28"/>
    </location>
</feature>
<dbReference type="PANTHER" id="PTHR30582:SF2">
    <property type="entry name" value="L,D-TRANSPEPTIDASE YCIB-RELATED"/>
    <property type="match status" value="1"/>
</dbReference>
<feature type="active site" description="Nucleophile" evidence="1">
    <location>
        <position position="210"/>
    </location>
</feature>
<dbReference type="Proteomes" id="UP001596096">
    <property type="component" value="Unassembled WGS sequence"/>
</dbReference>
<dbReference type="InterPro" id="IPR002477">
    <property type="entry name" value="Peptidoglycan-bd-like"/>
</dbReference>
<keyword evidence="2" id="KW-0732">Signal</keyword>
<dbReference type="InterPro" id="IPR005490">
    <property type="entry name" value="LD_TPept_cat_dom"/>
</dbReference>
<gene>
    <name evidence="4" type="ORF">ACFPUY_08290</name>
</gene>
<accession>A0ABW1BRL5</accession>
<organism evidence="4 5">
    <name type="scientific">Nonomuraea harbinensis</name>
    <dbReference type="NCBI Taxonomy" id="1286938"/>
    <lineage>
        <taxon>Bacteria</taxon>
        <taxon>Bacillati</taxon>
        <taxon>Actinomycetota</taxon>
        <taxon>Actinomycetes</taxon>
        <taxon>Streptosporangiales</taxon>
        <taxon>Streptosporangiaceae</taxon>
        <taxon>Nonomuraea</taxon>
    </lineage>
</organism>
<evidence type="ECO:0000313" key="4">
    <source>
        <dbReference type="EMBL" id="MFC5815080.1"/>
    </source>
</evidence>
<sequence>MINACRILALVLCLALPTAAPFISPAAADDGWGEDEEIDLRPGDRGEDVRWLQQRLRQMGYLFTKATGSYDKDTRFAVWAFRKSQGMQAANIVDTDVWRRLTRPRKVRPLVKTGSANRVEIDLRRQLLTVYRRGRPVLISHTSTGAGVRFCQGGRCRVAITPIGDFRVYKRAPGWTTGPLGSMYNSLYFVGGVAIHGGRKVPSWPGSHGCVRLPMSIADRLYRMVTIGEPVYVRQGHKLKG</sequence>
<dbReference type="Pfam" id="PF03734">
    <property type="entry name" value="YkuD"/>
    <property type="match status" value="1"/>
</dbReference>
<dbReference type="RefSeq" id="WP_219549133.1">
    <property type="nucleotide sequence ID" value="NZ_JAHKRN010000044.1"/>
</dbReference>
<keyword evidence="1" id="KW-0573">Peptidoglycan synthesis</keyword>
<keyword evidence="1" id="KW-0133">Cell shape</keyword>
<name>A0ABW1BRL5_9ACTN</name>
<dbReference type="CDD" id="cd16913">
    <property type="entry name" value="YkuD_like"/>
    <property type="match status" value="1"/>
</dbReference>
<evidence type="ECO:0000256" key="2">
    <source>
        <dbReference type="SAM" id="SignalP"/>
    </source>
</evidence>
<dbReference type="Pfam" id="PF01471">
    <property type="entry name" value="PG_binding_1"/>
    <property type="match status" value="1"/>
</dbReference>
<comment type="caution">
    <text evidence="4">The sequence shown here is derived from an EMBL/GenBank/DDBJ whole genome shotgun (WGS) entry which is preliminary data.</text>
</comment>
<feature type="chain" id="PRO_5045850113" evidence="2">
    <location>
        <begin position="29"/>
        <end position="241"/>
    </location>
</feature>
<feature type="domain" description="L,D-TPase catalytic" evidence="3">
    <location>
        <begin position="117"/>
        <end position="234"/>
    </location>
</feature>
<evidence type="ECO:0000313" key="5">
    <source>
        <dbReference type="Proteomes" id="UP001596096"/>
    </source>
</evidence>
<dbReference type="InterPro" id="IPR050979">
    <property type="entry name" value="LD-transpeptidase"/>
</dbReference>
<reference evidence="5" key="1">
    <citation type="journal article" date="2019" name="Int. J. Syst. Evol. Microbiol.">
        <title>The Global Catalogue of Microorganisms (GCM) 10K type strain sequencing project: providing services to taxonomists for standard genome sequencing and annotation.</title>
        <authorList>
            <consortium name="The Broad Institute Genomics Platform"/>
            <consortium name="The Broad Institute Genome Sequencing Center for Infectious Disease"/>
            <person name="Wu L."/>
            <person name="Ma J."/>
        </authorList>
    </citation>
    <scope>NUCLEOTIDE SEQUENCE [LARGE SCALE GENOMIC DNA]</scope>
    <source>
        <strain evidence="5">CGMCC 4.7106</strain>
    </source>
</reference>
<keyword evidence="1" id="KW-0961">Cell wall biogenesis/degradation</keyword>
<protein>
    <submittedName>
        <fullName evidence="4">L,D-transpeptidase family protein</fullName>
    </submittedName>
</protein>
<evidence type="ECO:0000259" key="3">
    <source>
        <dbReference type="PROSITE" id="PS52029"/>
    </source>
</evidence>
<evidence type="ECO:0000256" key="1">
    <source>
        <dbReference type="PROSITE-ProRule" id="PRU01373"/>
    </source>
</evidence>
<dbReference type="PANTHER" id="PTHR30582">
    <property type="entry name" value="L,D-TRANSPEPTIDASE"/>
    <property type="match status" value="1"/>
</dbReference>
<dbReference type="EMBL" id="JBHSNW010000003">
    <property type="protein sequence ID" value="MFC5815080.1"/>
    <property type="molecule type" value="Genomic_DNA"/>
</dbReference>
<comment type="pathway">
    <text evidence="1">Cell wall biogenesis; peptidoglycan biosynthesis.</text>
</comment>
<feature type="active site" description="Proton donor/acceptor" evidence="1">
    <location>
        <position position="196"/>
    </location>
</feature>
<keyword evidence="5" id="KW-1185">Reference proteome</keyword>